<evidence type="ECO:0000313" key="1">
    <source>
        <dbReference type="EMBL" id="CRK86702.1"/>
    </source>
</evidence>
<sequence>MSLMQMPSISVDLNMKNHSRRQNKIHIRKLCFFAVFSKVQAFENWTMTITLKIIKRFSKTLNLLEYS</sequence>
<protein>
    <submittedName>
        <fullName evidence="1">CLUMA_CG000535, isoform A</fullName>
    </submittedName>
</protein>
<gene>
    <name evidence="1" type="ORF">CLUMA_CG000535</name>
</gene>
<accession>A0A1J1HJQ4</accession>
<dbReference type="Proteomes" id="UP000183832">
    <property type="component" value="Unassembled WGS sequence"/>
</dbReference>
<keyword evidence="2" id="KW-1185">Reference proteome</keyword>
<dbReference type="AlphaFoldDB" id="A0A1J1HJQ4"/>
<dbReference type="EMBL" id="CVRI01000002">
    <property type="protein sequence ID" value="CRK86702.1"/>
    <property type="molecule type" value="Genomic_DNA"/>
</dbReference>
<organism evidence="1 2">
    <name type="scientific">Clunio marinus</name>
    <dbReference type="NCBI Taxonomy" id="568069"/>
    <lineage>
        <taxon>Eukaryota</taxon>
        <taxon>Metazoa</taxon>
        <taxon>Ecdysozoa</taxon>
        <taxon>Arthropoda</taxon>
        <taxon>Hexapoda</taxon>
        <taxon>Insecta</taxon>
        <taxon>Pterygota</taxon>
        <taxon>Neoptera</taxon>
        <taxon>Endopterygota</taxon>
        <taxon>Diptera</taxon>
        <taxon>Nematocera</taxon>
        <taxon>Chironomoidea</taxon>
        <taxon>Chironomidae</taxon>
        <taxon>Clunio</taxon>
    </lineage>
</organism>
<evidence type="ECO:0000313" key="2">
    <source>
        <dbReference type="Proteomes" id="UP000183832"/>
    </source>
</evidence>
<name>A0A1J1HJQ4_9DIPT</name>
<reference evidence="1 2" key="1">
    <citation type="submission" date="2015-04" db="EMBL/GenBank/DDBJ databases">
        <authorList>
            <person name="Syromyatnikov M.Y."/>
            <person name="Popov V.N."/>
        </authorList>
    </citation>
    <scope>NUCLEOTIDE SEQUENCE [LARGE SCALE GENOMIC DNA]</scope>
</reference>
<proteinExistence type="predicted"/>